<evidence type="ECO:0000313" key="3">
    <source>
        <dbReference type="Proteomes" id="UP000565441"/>
    </source>
</evidence>
<proteinExistence type="inferred from homology"/>
<dbReference type="PANTHER" id="PTHR11786">
    <property type="entry name" value="N-HYDROXYARYLAMINE O-ACETYLTRANSFERASE"/>
    <property type="match status" value="1"/>
</dbReference>
<organism evidence="2 3">
    <name type="scientific">Tricholomella constricta</name>
    <dbReference type="NCBI Taxonomy" id="117010"/>
    <lineage>
        <taxon>Eukaryota</taxon>
        <taxon>Fungi</taxon>
        <taxon>Dikarya</taxon>
        <taxon>Basidiomycota</taxon>
        <taxon>Agaricomycotina</taxon>
        <taxon>Agaricomycetes</taxon>
        <taxon>Agaricomycetidae</taxon>
        <taxon>Agaricales</taxon>
        <taxon>Tricholomatineae</taxon>
        <taxon>Lyophyllaceae</taxon>
        <taxon>Tricholomella</taxon>
    </lineage>
</organism>
<accession>A0A8H5GWL8</accession>
<dbReference type="SUPFAM" id="SSF54001">
    <property type="entry name" value="Cysteine proteinases"/>
    <property type="match status" value="1"/>
</dbReference>
<dbReference type="InterPro" id="IPR038765">
    <property type="entry name" value="Papain-like_cys_pep_sf"/>
</dbReference>
<dbReference type="InterPro" id="IPR001447">
    <property type="entry name" value="Arylamine_N-AcTrfase"/>
</dbReference>
<keyword evidence="3" id="KW-1185">Reference proteome</keyword>
<dbReference type="PANTHER" id="PTHR11786:SF0">
    <property type="entry name" value="ARYLAMINE N-ACETYLTRANSFERASE 4-RELATED"/>
    <property type="match status" value="1"/>
</dbReference>
<evidence type="ECO:0000256" key="1">
    <source>
        <dbReference type="ARBA" id="ARBA00006547"/>
    </source>
</evidence>
<dbReference type="GO" id="GO:0016407">
    <property type="term" value="F:acetyltransferase activity"/>
    <property type="evidence" value="ECO:0007669"/>
    <property type="project" value="InterPro"/>
</dbReference>
<evidence type="ECO:0000313" key="2">
    <source>
        <dbReference type="EMBL" id="KAF5372332.1"/>
    </source>
</evidence>
<dbReference type="AlphaFoldDB" id="A0A8H5GWL8"/>
<sequence>MPTDAGTLQDGQIIKHVPSAYSASQISQWLSRIGFPRSYSDVEISGGAFPHTLDHLEMLTRLHLIAFPFENTEMHYTANHTMDVSPQGAFERLVVNHKGSYCFGQNGLFMNMLRGLGYRAYAGSARVNMTPEDVKNPPKFTATSHMVVFVQPFKGSNETYLVDVGFGSTGLVRPILLSDTEGNTVMGTTATEKHRLRRGVHPSSSLEIAGASPSRADYLWTLELCHTKSDGTSLPWRLLYTFGENECFPIDAENASLVISTKPEGIFWNNLLCIKYELLDDVDPSDEEARAKAEAERRQVPEHVASTLMFKYVMFGREVRRNIGSSSVTIRTLGSDLERIRVLKEVFGLDLPEDARVHIKGRAPSLDG</sequence>
<gene>
    <name evidence="2" type="ORF">D9615_009289</name>
</gene>
<evidence type="ECO:0008006" key="4">
    <source>
        <dbReference type="Google" id="ProtNLM"/>
    </source>
</evidence>
<dbReference type="OrthoDB" id="10260017at2759"/>
<dbReference type="Proteomes" id="UP000565441">
    <property type="component" value="Unassembled WGS sequence"/>
</dbReference>
<name>A0A8H5GWL8_9AGAR</name>
<comment type="caution">
    <text evidence="2">The sequence shown here is derived from an EMBL/GenBank/DDBJ whole genome shotgun (WGS) entry which is preliminary data.</text>
</comment>
<dbReference type="Gene3D" id="3.30.2140.20">
    <property type="match status" value="1"/>
</dbReference>
<dbReference type="InterPro" id="IPR053710">
    <property type="entry name" value="Arylamine_NAT_domain_sf"/>
</dbReference>
<comment type="similarity">
    <text evidence="1">Belongs to the arylamine N-acetyltransferase family.</text>
</comment>
<reference evidence="2 3" key="1">
    <citation type="journal article" date="2020" name="ISME J.">
        <title>Uncovering the hidden diversity of litter-decomposition mechanisms in mushroom-forming fungi.</title>
        <authorList>
            <person name="Floudas D."/>
            <person name="Bentzer J."/>
            <person name="Ahren D."/>
            <person name="Johansson T."/>
            <person name="Persson P."/>
            <person name="Tunlid A."/>
        </authorList>
    </citation>
    <scope>NUCLEOTIDE SEQUENCE [LARGE SCALE GENOMIC DNA]</scope>
    <source>
        <strain evidence="2 3">CBS 661.87</strain>
    </source>
</reference>
<dbReference type="EMBL" id="JAACJP010000043">
    <property type="protein sequence ID" value="KAF5372332.1"/>
    <property type="molecule type" value="Genomic_DNA"/>
</dbReference>
<dbReference type="Pfam" id="PF00797">
    <property type="entry name" value="Acetyltransf_2"/>
    <property type="match status" value="1"/>
</dbReference>
<protein>
    <recommendedName>
        <fullName evidence="4">Arylamine N-acetyltransferase</fullName>
    </recommendedName>
</protein>